<dbReference type="Gene3D" id="1.20.1070.10">
    <property type="entry name" value="Rhodopsin 7-helix transmembrane proteins"/>
    <property type="match status" value="1"/>
</dbReference>
<feature type="domain" description="G-protein coupled receptors family 1 profile" evidence="9">
    <location>
        <begin position="71"/>
        <end position="343"/>
    </location>
</feature>
<evidence type="ECO:0000313" key="11">
    <source>
        <dbReference type="Proteomes" id="UP000749559"/>
    </source>
</evidence>
<dbReference type="PROSITE" id="PS50262">
    <property type="entry name" value="G_PROTEIN_RECEP_F1_2"/>
    <property type="match status" value="1"/>
</dbReference>
<feature type="transmembrane region" description="Helical" evidence="8">
    <location>
        <begin position="217"/>
        <end position="239"/>
    </location>
</feature>
<keyword evidence="2 8" id="KW-0812">Transmembrane</keyword>
<protein>
    <recommendedName>
        <fullName evidence="9">G-protein coupled receptors family 1 profile domain-containing protein</fullName>
    </recommendedName>
</protein>
<feature type="transmembrane region" description="Helical" evidence="8">
    <location>
        <begin position="322"/>
        <end position="346"/>
    </location>
</feature>
<dbReference type="OrthoDB" id="9990906at2759"/>
<evidence type="ECO:0000256" key="2">
    <source>
        <dbReference type="ARBA" id="ARBA00022692"/>
    </source>
</evidence>
<evidence type="ECO:0000256" key="4">
    <source>
        <dbReference type="ARBA" id="ARBA00023040"/>
    </source>
</evidence>
<evidence type="ECO:0000256" key="7">
    <source>
        <dbReference type="ARBA" id="ARBA00023224"/>
    </source>
</evidence>
<dbReference type="CDD" id="cd14978">
    <property type="entry name" value="7tmA_FMRFamide_R-like"/>
    <property type="match status" value="1"/>
</dbReference>
<dbReference type="SUPFAM" id="SSF81321">
    <property type="entry name" value="Family A G protein-coupled receptor-like"/>
    <property type="match status" value="1"/>
</dbReference>
<dbReference type="EMBL" id="CAIIXF020000005">
    <property type="protein sequence ID" value="CAH1783730.1"/>
    <property type="molecule type" value="Genomic_DNA"/>
</dbReference>
<keyword evidence="7" id="KW-0807">Transducer</keyword>
<evidence type="ECO:0000256" key="6">
    <source>
        <dbReference type="ARBA" id="ARBA00023170"/>
    </source>
</evidence>
<dbReference type="PANTHER" id="PTHR24243">
    <property type="entry name" value="G-PROTEIN COUPLED RECEPTOR"/>
    <property type="match status" value="1"/>
</dbReference>
<dbReference type="PRINTS" id="PR00237">
    <property type="entry name" value="GPCRRHODOPSN"/>
</dbReference>
<feature type="transmembrane region" description="Helical" evidence="8">
    <location>
        <begin position="59"/>
        <end position="79"/>
    </location>
</feature>
<sequence length="400" mass="47219">MFRNKSHFDQGYFFVDPMSDELNMNMSQNMSSDEIDPWQINIYNEYPVMTKLVRNMHTYFLPFLITIGLTGNTLSALVFTKTYLKTISSSVYLTALAVSNNGYLISVLTLWMDTELKWPLYHQKDWCPTMVFLNHLCDFLSAWFVVSFMVERYIAIFYPLKRPEMCTSFRAKIICAVITFIGLSLYVCTTWTNDVLHTPYGSVCLPINPKYENIHFAINYIDFVLILIMPVLTIIIMNIKIAHKISYFYGRQNIEEFRKRHVGKITAKTTNLGSRAQIKVTKVLLILSTVVLLINLPIRAMKLRSTILSIQDQDWRESTLEYLWQTFFNILYYSSFSINFIIYSICSKNFRRALVRYAWQRKYRTMSFFRRRRTFLFRRTPRSVPTEQRNMLDTPSPNPS</sequence>
<organism evidence="10 11">
    <name type="scientific">Owenia fusiformis</name>
    <name type="common">Polychaete worm</name>
    <dbReference type="NCBI Taxonomy" id="6347"/>
    <lineage>
        <taxon>Eukaryota</taxon>
        <taxon>Metazoa</taxon>
        <taxon>Spiralia</taxon>
        <taxon>Lophotrochozoa</taxon>
        <taxon>Annelida</taxon>
        <taxon>Polychaeta</taxon>
        <taxon>Sedentaria</taxon>
        <taxon>Canalipalpata</taxon>
        <taxon>Sabellida</taxon>
        <taxon>Oweniida</taxon>
        <taxon>Oweniidae</taxon>
        <taxon>Owenia</taxon>
    </lineage>
</organism>
<keyword evidence="4" id="KW-0297">G-protein coupled receptor</keyword>
<gene>
    <name evidence="10" type="ORF">OFUS_LOCUS10042</name>
</gene>
<keyword evidence="5 8" id="KW-0472">Membrane</keyword>
<keyword evidence="11" id="KW-1185">Reference proteome</keyword>
<evidence type="ECO:0000259" key="9">
    <source>
        <dbReference type="PROSITE" id="PS50262"/>
    </source>
</evidence>
<feature type="transmembrane region" description="Helical" evidence="8">
    <location>
        <begin position="132"/>
        <end position="150"/>
    </location>
</feature>
<dbReference type="InterPro" id="IPR000276">
    <property type="entry name" value="GPCR_Rhodpsn"/>
</dbReference>
<dbReference type="InterPro" id="IPR017452">
    <property type="entry name" value="GPCR_Rhodpsn_7TM"/>
</dbReference>
<evidence type="ECO:0000256" key="5">
    <source>
        <dbReference type="ARBA" id="ARBA00023136"/>
    </source>
</evidence>
<evidence type="ECO:0000256" key="1">
    <source>
        <dbReference type="ARBA" id="ARBA00004141"/>
    </source>
</evidence>
<dbReference type="Pfam" id="PF00001">
    <property type="entry name" value="7tm_1"/>
    <property type="match status" value="1"/>
</dbReference>
<feature type="transmembrane region" description="Helical" evidence="8">
    <location>
        <begin position="171"/>
        <end position="192"/>
    </location>
</feature>
<evidence type="ECO:0000256" key="8">
    <source>
        <dbReference type="SAM" id="Phobius"/>
    </source>
</evidence>
<keyword evidence="6" id="KW-0675">Receptor</keyword>
<dbReference type="GO" id="GO:0004930">
    <property type="term" value="F:G protein-coupled receptor activity"/>
    <property type="evidence" value="ECO:0007669"/>
    <property type="project" value="UniProtKB-KW"/>
</dbReference>
<evidence type="ECO:0000256" key="3">
    <source>
        <dbReference type="ARBA" id="ARBA00022989"/>
    </source>
</evidence>
<dbReference type="AlphaFoldDB" id="A0A8S4NS66"/>
<dbReference type="Proteomes" id="UP000749559">
    <property type="component" value="Unassembled WGS sequence"/>
</dbReference>
<feature type="transmembrane region" description="Helical" evidence="8">
    <location>
        <begin position="283"/>
        <end position="302"/>
    </location>
</feature>
<name>A0A8S4NS66_OWEFU</name>
<dbReference type="PANTHER" id="PTHR24243:SF230">
    <property type="entry name" value="G-PROTEIN COUPLED RECEPTORS FAMILY 1 PROFILE DOMAIN-CONTAINING PROTEIN"/>
    <property type="match status" value="1"/>
</dbReference>
<proteinExistence type="predicted"/>
<keyword evidence="3 8" id="KW-1133">Transmembrane helix</keyword>
<evidence type="ECO:0000313" key="10">
    <source>
        <dbReference type="EMBL" id="CAH1783730.1"/>
    </source>
</evidence>
<dbReference type="GO" id="GO:0005886">
    <property type="term" value="C:plasma membrane"/>
    <property type="evidence" value="ECO:0007669"/>
    <property type="project" value="TreeGrafter"/>
</dbReference>
<accession>A0A8S4NS66</accession>
<comment type="caution">
    <text evidence="10">The sequence shown here is derived from an EMBL/GenBank/DDBJ whole genome shotgun (WGS) entry which is preliminary data.</text>
</comment>
<comment type="subcellular location">
    <subcellularLocation>
        <location evidence="1">Membrane</location>
        <topology evidence="1">Multi-pass membrane protein</topology>
    </subcellularLocation>
</comment>
<feature type="transmembrane region" description="Helical" evidence="8">
    <location>
        <begin position="91"/>
        <end position="112"/>
    </location>
</feature>
<reference evidence="10" key="1">
    <citation type="submission" date="2022-03" db="EMBL/GenBank/DDBJ databases">
        <authorList>
            <person name="Martin C."/>
        </authorList>
    </citation>
    <scope>NUCLEOTIDE SEQUENCE</scope>
</reference>